<protein>
    <submittedName>
        <fullName evidence="2">Uncharacterized protein</fullName>
    </submittedName>
</protein>
<feature type="region of interest" description="Disordered" evidence="1">
    <location>
        <begin position="155"/>
        <end position="174"/>
    </location>
</feature>
<organism evidence="2 3">
    <name type="scientific">Magallana gigas</name>
    <name type="common">Pacific oyster</name>
    <name type="synonym">Crassostrea gigas</name>
    <dbReference type="NCBI Taxonomy" id="29159"/>
    <lineage>
        <taxon>Eukaryota</taxon>
        <taxon>Metazoa</taxon>
        <taxon>Spiralia</taxon>
        <taxon>Lophotrochozoa</taxon>
        <taxon>Mollusca</taxon>
        <taxon>Bivalvia</taxon>
        <taxon>Autobranchia</taxon>
        <taxon>Pteriomorphia</taxon>
        <taxon>Ostreida</taxon>
        <taxon>Ostreoidea</taxon>
        <taxon>Ostreidae</taxon>
        <taxon>Magallana</taxon>
    </lineage>
</organism>
<evidence type="ECO:0000313" key="3">
    <source>
        <dbReference type="Proteomes" id="UP000005408"/>
    </source>
</evidence>
<dbReference type="EnsemblMetazoa" id="G34077.1">
    <property type="protein sequence ID" value="G34077.1:cds"/>
    <property type="gene ID" value="G34077"/>
</dbReference>
<evidence type="ECO:0000256" key="1">
    <source>
        <dbReference type="SAM" id="MobiDB-lite"/>
    </source>
</evidence>
<reference evidence="2" key="1">
    <citation type="submission" date="2022-08" db="UniProtKB">
        <authorList>
            <consortium name="EnsemblMetazoa"/>
        </authorList>
    </citation>
    <scope>IDENTIFICATION</scope>
    <source>
        <strain evidence="2">05x7-T-G4-1.051#20</strain>
    </source>
</reference>
<name>A0A8W8MN43_MAGGI</name>
<proteinExistence type="predicted"/>
<accession>A0A8W8MN43</accession>
<keyword evidence="3" id="KW-1185">Reference proteome</keyword>
<sequence>MKMWAIRKEENAYYAVKNNARMRFSRSKTECPPLERLAIPSKEDLRSKGLHCDAKRAVIMTFLGGRRQFASRTDFDWSYNDLCRQFKMFTEVDEFVEAVNITIGNLDIVRETQIDSQATVYADDSGFLEPVCSETCDPEADGSESGFLEPVCSETCDPEADGSESHSFEPPLKKQKVKPLQASLSKSQALTNNFQDDILKSIRGKTLTGIHQIMLSRIEGPDTPFRDTNISFVKQVQDGQTAACTLPQPLALHLIGENDKQNVDKEHLNGYSYICLGGNHQRLAAVENHSLYPHMVQYMTLPSNIFVNLTQEEEIFVATNHNIIGHNINRVSHKDMDISSYQYIVWISCASDPVYRQILLTYDLFEQGKLKNQKLKKHESMMTPCLNVTRPWRALMTLPEETVVQMLTKVTSLEYDLDEMTKEAEYLKGTRNIQYALCKLTKMSWEKTLDTFWSTEEEAEEELSQFIGDVKRGVPGERLRQFVERKLKDPSSRAKPLVFQDHPLNFIKGGSLNNPVDVILFNEEISEWQTLLRVCMDLPLLNEEHTIVLTTSWASVSDTKKGVELMYPNKATLVVVLFNRRSNYTQPFLCITSSKTGIKGLSALIEGNTKSAFYEKLLLQVSPKNGNLVVLHCGKGEALQAGVKKGLTVIGVDTRNEMVRSCNRALY</sequence>
<dbReference type="Proteomes" id="UP000005408">
    <property type="component" value="Unassembled WGS sequence"/>
</dbReference>
<dbReference type="AlphaFoldDB" id="A0A8W8MN43"/>
<evidence type="ECO:0000313" key="2">
    <source>
        <dbReference type="EnsemblMetazoa" id="G34077.1:cds"/>
    </source>
</evidence>